<dbReference type="Proteomes" id="UP000777265">
    <property type="component" value="Unassembled WGS sequence"/>
</dbReference>
<comment type="caution">
    <text evidence="1">The sequence shown here is derived from an EMBL/GenBank/DDBJ whole genome shotgun (WGS) entry which is preliminary data.</text>
</comment>
<dbReference type="Gene3D" id="1.10.150.240">
    <property type="entry name" value="Putative phosphatase, domain 2"/>
    <property type="match status" value="1"/>
</dbReference>
<dbReference type="InterPro" id="IPR006439">
    <property type="entry name" value="HAD-SF_hydro_IA"/>
</dbReference>
<dbReference type="AlphaFoldDB" id="A0A971M494"/>
<dbReference type="PANTHER" id="PTHR43611">
    <property type="entry name" value="ALPHA-D-GLUCOSE 1-PHOSPHATE PHOSPHATASE"/>
    <property type="match status" value="1"/>
</dbReference>
<dbReference type="SFLD" id="SFLDG01129">
    <property type="entry name" value="C1.5:_HAD__Beta-PGM__Phosphata"/>
    <property type="match status" value="1"/>
</dbReference>
<dbReference type="EMBL" id="JAAYEE010000085">
    <property type="protein sequence ID" value="NLW34841.1"/>
    <property type="molecule type" value="Genomic_DNA"/>
</dbReference>
<reference evidence="1" key="2">
    <citation type="submission" date="2020-01" db="EMBL/GenBank/DDBJ databases">
        <authorList>
            <person name="Campanaro S."/>
        </authorList>
    </citation>
    <scope>NUCLEOTIDE SEQUENCE</scope>
    <source>
        <strain evidence="1">AS06rmzACSIP_7</strain>
    </source>
</reference>
<dbReference type="SUPFAM" id="SSF56784">
    <property type="entry name" value="HAD-like"/>
    <property type="match status" value="1"/>
</dbReference>
<name>A0A971M494_9BACT</name>
<reference evidence="1" key="1">
    <citation type="journal article" date="2020" name="Biotechnol. Biofuels">
        <title>New insights from the biogas microbiome by comprehensive genome-resolved metagenomics of nearly 1600 species originating from multiple anaerobic digesters.</title>
        <authorList>
            <person name="Campanaro S."/>
            <person name="Treu L."/>
            <person name="Rodriguez-R L.M."/>
            <person name="Kovalovszki A."/>
            <person name="Ziels R.M."/>
            <person name="Maus I."/>
            <person name="Zhu X."/>
            <person name="Kougias P.G."/>
            <person name="Basile A."/>
            <person name="Luo G."/>
            <person name="Schluter A."/>
            <person name="Konstantinidis K.T."/>
            <person name="Angelidaki I."/>
        </authorList>
    </citation>
    <scope>NUCLEOTIDE SEQUENCE</scope>
    <source>
        <strain evidence="1">AS06rmzACSIP_7</strain>
    </source>
</reference>
<organism evidence="1 2">
    <name type="scientific">Syntrophorhabdus aromaticivorans</name>
    <dbReference type="NCBI Taxonomy" id="328301"/>
    <lineage>
        <taxon>Bacteria</taxon>
        <taxon>Pseudomonadati</taxon>
        <taxon>Thermodesulfobacteriota</taxon>
        <taxon>Syntrophorhabdia</taxon>
        <taxon>Syntrophorhabdales</taxon>
        <taxon>Syntrophorhabdaceae</taxon>
        <taxon>Syntrophorhabdus</taxon>
    </lineage>
</organism>
<dbReference type="InterPro" id="IPR036412">
    <property type="entry name" value="HAD-like_sf"/>
</dbReference>
<dbReference type="SFLD" id="SFLDS00003">
    <property type="entry name" value="Haloacid_Dehalogenase"/>
    <property type="match status" value="1"/>
</dbReference>
<dbReference type="CDD" id="cd02603">
    <property type="entry name" value="HAD_sEH-N_like"/>
    <property type="match status" value="1"/>
</dbReference>
<dbReference type="Gene3D" id="3.40.50.1000">
    <property type="entry name" value="HAD superfamily/HAD-like"/>
    <property type="match status" value="1"/>
</dbReference>
<evidence type="ECO:0000313" key="2">
    <source>
        <dbReference type="Proteomes" id="UP000777265"/>
    </source>
</evidence>
<dbReference type="Pfam" id="PF00702">
    <property type="entry name" value="Hydrolase"/>
    <property type="match status" value="1"/>
</dbReference>
<gene>
    <name evidence="1" type="ORF">GXY80_05080</name>
</gene>
<dbReference type="PANTHER" id="PTHR43611:SF3">
    <property type="entry name" value="FLAVIN MONONUCLEOTIDE HYDROLASE 1, CHLOROPLATIC"/>
    <property type="match status" value="1"/>
</dbReference>
<accession>A0A971M494</accession>
<evidence type="ECO:0000313" key="1">
    <source>
        <dbReference type="EMBL" id="NLW34841.1"/>
    </source>
</evidence>
<proteinExistence type="predicted"/>
<dbReference type="InterPro" id="IPR023214">
    <property type="entry name" value="HAD_sf"/>
</dbReference>
<protein>
    <submittedName>
        <fullName evidence="1">HAD family phosphatase</fullName>
    </submittedName>
</protein>
<sequence>MIKLFVFDLGNVILPFEHRQIGAKLYERSRDRKNLTPQRVFDVLFDMEEGLINRYEEGLMSSSEFFEDLKSRFELDMDLEAFKDIWNPIFREDEDVKQAILYLKEKGYPLFLLSNTNELHFSYIMEKYPIVHVFDEWILSFEVGAKKPEERIFRTIFEKMDIRAEEVFYIDDIPPYVEAARALGIDGMIFRDAEQLWDAVNSKAGATQARALRSS</sequence>
<dbReference type="InterPro" id="IPR023198">
    <property type="entry name" value="PGP-like_dom2"/>
</dbReference>
<dbReference type="NCBIfam" id="TIGR01509">
    <property type="entry name" value="HAD-SF-IA-v3"/>
    <property type="match status" value="1"/>
</dbReference>